<proteinExistence type="predicted"/>
<gene>
    <name evidence="1" type="ORF">MNOR_LOCUS35460</name>
</gene>
<sequence length="145" mass="16076">VFPDLQSIEIVPMCVSGSFYSITLDGIVLDTSIGITQIENVNIGSHTVCMHSYESKGVMLNTLCMNVLVCPPLFAQYGEMCLYYEEYGHDNQTSSEAKCADLSSTLPYPTGDFINWHTVIYEAIEGNRGMNLPYLDVNNIENSIS</sequence>
<reference evidence="1 2" key="1">
    <citation type="submission" date="2024-05" db="EMBL/GenBank/DDBJ databases">
        <authorList>
            <person name="Wallberg A."/>
        </authorList>
    </citation>
    <scope>NUCLEOTIDE SEQUENCE [LARGE SCALE GENOMIC DNA]</scope>
</reference>
<protein>
    <submittedName>
        <fullName evidence="1">Uncharacterized protein</fullName>
    </submittedName>
</protein>
<feature type="non-terminal residue" evidence="1">
    <location>
        <position position="1"/>
    </location>
</feature>
<dbReference type="Proteomes" id="UP001497623">
    <property type="component" value="Unassembled WGS sequence"/>
</dbReference>
<comment type="caution">
    <text evidence="1">The sequence shown here is derived from an EMBL/GenBank/DDBJ whole genome shotgun (WGS) entry which is preliminary data.</text>
</comment>
<keyword evidence="2" id="KW-1185">Reference proteome</keyword>
<dbReference type="EMBL" id="CAXKWB010059296">
    <property type="protein sequence ID" value="CAL4181799.1"/>
    <property type="molecule type" value="Genomic_DNA"/>
</dbReference>
<evidence type="ECO:0000313" key="2">
    <source>
        <dbReference type="Proteomes" id="UP001497623"/>
    </source>
</evidence>
<name>A0AAV2SEV8_MEGNR</name>
<dbReference type="AlphaFoldDB" id="A0AAV2SEV8"/>
<evidence type="ECO:0000313" key="1">
    <source>
        <dbReference type="EMBL" id="CAL4181799.1"/>
    </source>
</evidence>
<accession>A0AAV2SEV8</accession>
<organism evidence="1 2">
    <name type="scientific">Meganyctiphanes norvegica</name>
    <name type="common">Northern krill</name>
    <name type="synonym">Thysanopoda norvegica</name>
    <dbReference type="NCBI Taxonomy" id="48144"/>
    <lineage>
        <taxon>Eukaryota</taxon>
        <taxon>Metazoa</taxon>
        <taxon>Ecdysozoa</taxon>
        <taxon>Arthropoda</taxon>
        <taxon>Crustacea</taxon>
        <taxon>Multicrustacea</taxon>
        <taxon>Malacostraca</taxon>
        <taxon>Eumalacostraca</taxon>
        <taxon>Eucarida</taxon>
        <taxon>Euphausiacea</taxon>
        <taxon>Euphausiidae</taxon>
        <taxon>Meganyctiphanes</taxon>
    </lineage>
</organism>